<evidence type="ECO:0000313" key="9">
    <source>
        <dbReference type="EMBL" id="QEX22876.1"/>
    </source>
</evidence>
<dbReference type="HAMAP" id="MF_00524">
    <property type="entry name" value="Glucokinase"/>
    <property type="match status" value="1"/>
</dbReference>
<evidence type="ECO:0000256" key="4">
    <source>
        <dbReference type="ARBA" id="ARBA00022777"/>
    </source>
</evidence>
<dbReference type="GO" id="GO:0006096">
    <property type="term" value="P:glycolytic process"/>
    <property type="evidence" value="ECO:0007669"/>
    <property type="project" value="UniProtKB-UniRule"/>
</dbReference>
<evidence type="ECO:0000256" key="8">
    <source>
        <dbReference type="RuleBase" id="RU004046"/>
    </source>
</evidence>
<keyword evidence="6 7" id="KW-0324">Glycolysis</keyword>
<protein>
    <recommendedName>
        <fullName evidence="7">Glucokinase</fullName>
        <ecNumber evidence="7">2.7.1.2</ecNumber>
    </recommendedName>
    <alternativeName>
        <fullName evidence="7">Glucose kinase</fullName>
    </alternativeName>
</protein>
<dbReference type="InterPro" id="IPR050201">
    <property type="entry name" value="Bacterial_glucokinase"/>
</dbReference>
<keyword evidence="1 7" id="KW-0963">Cytoplasm</keyword>
<evidence type="ECO:0000256" key="1">
    <source>
        <dbReference type="ARBA" id="ARBA00022490"/>
    </source>
</evidence>
<dbReference type="SUPFAM" id="SSF53067">
    <property type="entry name" value="Actin-like ATPase domain"/>
    <property type="match status" value="1"/>
</dbReference>
<dbReference type="GO" id="GO:0005524">
    <property type="term" value="F:ATP binding"/>
    <property type="evidence" value="ECO:0007669"/>
    <property type="project" value="UniProtKB-UniRule"/>
</dbReference>
<dbReference type="PANTHER" id="PTHR47690">
    <property type="entry name" value="GLUCOKINASE"/>
    <property type="match status" value="1"/>
</dbReference>
<gene>
    <name evidence="7 9" type="primary">glk</name>
    <name evidence="9" type="ORF">FRZ61_28100</name>
</gene>
<evidence type="ECO:0000256" key="3">
    <source>
        <dbReference type="ARBA" id="ARBA00022741"/>
    </source>
</evidence>
<sequence>MKPFLLGDIGGTNARFALAEGGSIGPIERRHTADTPDFLSTVERALSSHGGPGAIAGAAFAVAGPVENGRCALTNSPWVVDRDALRHRLGLRTVIMMNDFAAVARSLPALGGRDLVQAGGGEAVSGTPAVVFGPGTGLGVAALIKHASEEIVIASEGGHATFASADERQEAVVRLLRARHGHVSIERVLSGGGLVALHDTIATIDGKTVPARDAAAITSAAREGSCEVCRAALEMFCAILGSVAGNLALTFGAQGGVYIAGGIVPRFADRLGETRFRQQFEAKGRFQSYLAPIPCWVITHSDAALVGLARMIGSGPS</sequence>
<dbReference type="Proteomes" id="UP000325797">
    <property type="component" value="Chromosome"/>
</dbReference>
<comment type="subcellular location">
    <subcellularLocation>
        <location evidence="7">Cytoplasm</location>
    </subcellularLocation>
</comment>
<dbReference type="RefSeq" id="WP_191909019.1">
    <property type="nucleotide sequence ID" value="NZ_CP042582.1"/>
</dbReference>
<dbReference type="GO" id="GO:0004340">
    <property type="term" value="F:glucokinase activity"/>
    <property type="evidence" value="ECO:0007669"/>
    <property type="project" value="UniProtKB-UniRule"/>
</dbReference>
<accession>A0A5J6N764</accession>
<keyword evidence="3 7" id="KW-0547">Nucleotide-binding</keyword>
<dbReference type="GO" id="GO:0005829">
    <property type="term" value="C:cytosol"/>
    <property type="evidence" value="ECO:0007669"/>
    <property type="project" value="TreeGrafter"/>
</dbReference>
<feature type="binding site" evidence="7">
    <location>
        <begin position="7"/>
        <end position="12"/>
    </location>
    <ligand>
        <name>ATP</name>
        <dbReference type="ChEBI" id="CHEBI:30616"/>
    </ligand>
</feature>
<keyword evidence="10" id="KW-1185">Reference proteome</keyword>
<dbReference type="Gene3D" id="3.40.367.20">
    <property type="match status" value="1"/>
</dbReference>
<evidence type="ECO:0000256" key="5">
    <source>
        <dbReference type="ARBA" id="ARBA00022840"/>
    </source>
</evidence>
<dbReference type="CDD" id="cd24008">
    <property type="entry name" value="ASKHA_NBD_GLK"/>
    <property type="match status" value="1"/>
</dbReference>
<dbReference type="FunFam" id="3.40.367.20:FF:000002">
    <property type="entry name" value="Glucokinase"/>
    <property type="match status" value="1"/>
</dbReference>
<dbReference type="InterPro" id="IPR003836">
    <property type="entry name" value="Glucokinase"/>
</dbReference>
<name>A0A5J6N764_9PROT</name>
<organism evidence="9 10">
    <name type="scientific">Hypericibacter adhaerens</name>
    <dbReference type="NCBI Taxonomy" id="2602016"/>
    <lineage>
        <taxon>Bacteria</taxon>
        <taxon>Pseudomonadati</taxon>
        <taxon>Pseudomonadota</taxon>
        <taxon>Alphaproteobacteria</taxon>
        <taxon>Rhodospirillales</taxon>
        <taxon>Dongiaceae</taxon>
        <taxon>Hypericibacter</taxon>
    </lineage>
</organism>
<comment type="catalytic activity">
    <reaction evidence="7">
        <text>D-glucose + ATP = D-glucose 6-phosphate + ADP + H(+)</text>
        <dbReference type="Rhea" id="RHEA:17825"/>
        <dbReference type="ChEBI" id="CHEBI:4167"/>
        <dbReference type="ChEBI" id="CHEBI:15378"/>
        <dbReference type="ChEBI" id="CHEBI:30616"/>
        <dbReference type="ChEBI" id="CHEBI:61548"/>
        <dbReference type="ChEBI" id="CHEBI:456216"/>
        <dbReference type="EC" id="2.7.1.2"/>
    </reaction>
</comment>
<dbReference type="NCBIfam" id="TIGR00749">
    <property type="entry name" value="glk"/>
    <property type="match status" value="1"/>
</dbReference>
<dbReference type="EMBL" id="CP042582">
    <property type="protein sequence ID" value="QEX22876.1"/>
    <property type="molecule type" value="Genomic_DNA"/>
</dbReference>
<evidence type="ECO:0000256" key="6">
    <source>
        <dbReference type="ARBA" id="ARBA00023152"/>
    </source>
</evidence>
<dbReference type="AlphaFoldDB" id="A0A5J6N764"/>
<keyword evidence="2 7" id="KW-0808">Transferase</keyword>
<dbReference type="Pfam" id="PF02685">
    <property type="entry name" value="Glucokinase"/>
    <property type="match status" value="1"/>
</dbReference>
<reference evidence="9 10" key="1">
    <citation type="submission" date="2019-08" db="EMBL/GenBank/DDBJ databases">
        <title>Hyperibacter terrae gen. nov., sp. nov. and Hyperibacter viscosus sp. nov., two new members in the family Rhodospirillaceae isolated from the rhizosphere of Hypericum perforatum.</title>
        <authorList>
            <person name="Noviana Z."/>
        </authorList>
    </citation>
    <scope>NUCLEOTIDE SEQUENCE [LARGE SCALE GENOMIC DNA]</scope>
    <source>
        <strain evidence="9 10">R5959</strain>
    </source>
</reference>
<dbReference type="GO" id="GO:0005536">
    <property type="term" value="F:D-glucose binding"/>
    <property type="evidence" value="ECO:0007669"/>
    <property type="project" value="InterPro"/>
</dbReference>
<proteinExistence type="inferred from homology"/>
<dbReference type="KEGG" id="hadh:FRZ61_28100"/>
<dbReference type="PANTHER" id="PTHR47690:SF1">
    <property type="entry name" value="GLUCOKINASE"/>
    <property type="match status" value="1"/>
</dbReference>
<dbReference type="Gene3D" id="3.30.420.40">
    <property type="match status" value="1"/>
</dbReference>
<dbReference type="InterPro" id="IPR043129">
    <property type="entry name" value="ATPase_NBD"/>
</dbReference>
<evidence type="ECO:0000256" key="2">
    <source>
        <dbReference type="ARBA" id="ARBA00022679"/>
    </source>
</evidence>
<keyword evidence="5 7" id="KW-0067">ATP-binding</keyword>
<keyword evidence="4 7" id="KW-0418">Kinase</keyword>
<evidence type="ECO:0000256" key="7">
    <source>
        <dbReference type="HAMAP-Rule" id="MF_00524"/>
    </source>
</evidence>
<dbReference type="EC" id="2.7.1.2" evidence="7"/>
<comment type="similarity">
    <text evidence="7 8">Belongs to the bacterial glucokinase family.</text>
</comment>
<evidence type="ECO:0000313" key="10">
    <source>
        <dbReference type="Proteomes" id="UP000325797"/>
    </source>
</evidence>